<evidence type="ECO:0008006" key="4">
    <source>
        <dbReference type="Google" id="ProtNLM"/>
    </source>
</evidence>
<comment type="caution">
    <text evidence="2">The sequence shown here is derived from an EMBL/GenBank/DDBJ whole genome shotgun (WGS) entry which is preliminary data.</text>
</comment>
<evidence type="ECO:0000256" key="1">
    <source>
        <dbReference type="SAM" id="MobiDB-lite"/>
    </source>
</evidence>
<organism evidence="2 3">
    <name type="scientific">Apiospora saccharicola</name>
    <dbReference type="NCBI Taxonomy" id="335842"/>
    <lineage>
        <taxon>Eukaryota</taxon>
        <taxon>Fungi</taxon>
        <taxon>Dikarya</taxon>
        <taxon>Ascomycota</taxon>
        <taxon>Pezizomycotina</taxon>
        <taxon>Sordariomycetes</taxon>
        <taxon>Xylariomycetidae</taxon>
        <taxon>Amphisphaeriales</taxon>
        <taxon>Apiosporaceae</taxon>
        <taxon>Apiospora</taxon>
    </lineage>
</organism>
<sequence>MSAPGQSSTPNLAPPPTAAPGSSPTAPLELSDSGSDDGGGGGGGGTAAAPAVQQQVTSTNNPEQDLKLGLVLCSKADKYRHITSVPDDVSAFQLPTPGAVGNIDSLHSLQEQMTSWLTSNALLTALDSLVEQILPPSVREHVYVGNWDQEAHFQFANGAADERLHEALVGQIRVQQVDAADGTTRIRGARQLNSVRGKPWSILTVNVDGNHWVTVLVGLNPNVRLGGTPPRHHYGRVERLSIIEGLYQRRRQDQDDDDDDASDPGEIDSDIRKKIYVRLESLLLAAGLTFAGEGPDDWRRSIWAPAQTDGTSCGVRAYAHIKQLLSRLARLGDAYAYAYAYDDRPFHQISPAAPECQAAVFEPLPGWFHYEHERWEMVGRAAAAAVRACGYQARVAVEIVQETRGRGGRGWGVVGGQ</sequence>
<evidence type="ECO:0000313" key="2">
    <source>
        <dbReference type="EMBL" id="KAK8067824.1"/>
    </source>
</evidence>
<dbReference type="EMBL" id="JAQQWM010000004">
    <property type="protein sequence ID" value="KAK8067824.1"/>
    <property type="molecule type" value="Genomic_DNA"/>
</dbReference>
<evidence type="ECO:0000313" key="3">
    <source>
        <dbReference type="Proteomes" id="UP001446871"/>
    </source>
</evidence>
<gene>
    <name evidence="2" type="ORF">PG996_006936</name>
</gene>
<feature type="compositionally biased region" description="Low complexity" evidence="1">
    <location>
        <begin position="47"/>
        <end position="56"/>
    </location>
</feature>
<feature type="region of interest" description="Disordered" evidence="1">
    <location>
        <begin position="1"/>
        <end position="62"/>
    </location>
</feature>
<feature type="compositionally biased region" description="Low complexity" evidence="1">
    <location>
        <begin position="19"/>
        <end position="33"/>
    </location>
</feature>
<feature type="compositionally biased region" description="Polar residues" evidence="1">
    <location>
        <begin position="1"/>
        <end position="11"/>
    </location>
</feature>
<name>A0ABR1V9E1_9PEZI</name>
<dbReference type="Proteomes" id="UP001446871">
    <property type="component" value="Unassembled WGS sequence"/>
</dbReference>
<accession>A0ABR1V9E1</accession>
<proteinExistence type="predicted"/>
<reference evidence="2 3" key="1">
    <citation type="submission" date="2023-01" db="EMBL/GenBank/DDBJ databases">
        <title>Analysis of 21 Apiospora genomes using comparative genomics revels a genus with tremendous synthesis potential of carbohydrate active enzymes and secondary metabolites.</title>
        <authorList>
            <person name="Sorensen T."/>
        </authorList>
    </citation>
    <scope>NUCLEOTIDE SEQUENCE [LARGE SCALE GENOMIC DNA]</scope>
    <source>
        <strain evidence="2 3">CBS 83171</strain>
    </source>
</reference>
<keyword evidence="3" id="KW-1185">Reference proteome</keyword>
<feature type="compositionally biased region" description="Gly residues" evidence="1">
    <location>
        <begin position="36"/>
        <end position="46"/>
    </location>
</feature>
<protein>
    <recommendedName>
        <fullName evidence="4">Ubiquitin-like protease family profile domain-containing protein</fullName>
    </recommendedName>
</protein>